<keyword evidence="1" id="KW-1133">Transmembrane helix</keyword>
<sequence length="219" mass="25317">MIKNYLEQLRIQRWDDHRYYHHSRINQSLHFVSALSFLFAYVWLFVDPVVSALVGWLVSMTSRQAGHFFFEPHTYDHINQATHEHKEEIKVGYNLQRKVVLMAIWAASPLVLVVDPTLFGLFTPWASATDFMRQVAKIWLVVGGGGLLFRTVHLFFIRDVETGLVWMTKILTDPFHDLMLYRGAPLALMRGELMDPGLHLNPEHTLGLIGEPVLEEQHA</sequence>
<dbReference type="EMBL" id="LFJC01000003">
    <property type="protein sequence ID" value="PIT03315.1"/>
    <property type="molecule type" value="Genomic_DNA"/>
</dbReference>
<protein>
    <submittedName>
        <fullName evidence="2">Membrane protein</fullName>
    </submittedName>
</protein>
<name>A0A2M6UFI3_9BRAD</name>
<keyword evidence="1" id="KW-0472">Membrane</keyword>
<dbReference type="RefSeq" id="WP_100178454.1">
    <property type="nucleotide sequence ID" value="NZ_LFJC01000003.1"/>
</dbReference>
<keyword evidence="1" id="KW-0812">Transmembrane</keyword>
<dbReference type="AlphaFoldDB" id="A0A2M6UFI3"/>
<keyword evidence="3" id="KW-1185">Reference proteome</keyword>
<reference evidence="2 3" key="1">
    <citation type="submission" date="2015-06" db="EMBL/GenBank/DDBJ databases">
        <title>Comparative genome analysis of nirS-carrying Bradyrhizobium sp. strains.</title>
        <authorList>
            <person name="Ishii S."/>
            <person name="Jang J."/>
            <person name="Nishizawa T."/>
            <person name="Senoo K."/>
        </authorList>
    </citation>
    <scope>NUCLEOTIDE SEQUENCE [LARGE SCALE GENOMIC DNA]</scope>
    <source>
        <strain evidence="2 3">TSA1</strain>
    </source>
</reference>
<evidence type="ECO:0000256" key="1">
    <source>
        <dbReference type="SAM" id="Phobius"/>
    </source>
</evidence>
<evidence type="ECO:0000313" key="3">
    <source>
        <dbReference type="Proteomes" id="UP000228930"/>
    </source>
</evidence>
<proteinExistence type="predicted"/>
<feature type="transmembrane region" description="Helical" evidence="1">
    <location>
        <begin position="138"/>
        <end position="157"/>
    </location>
</feature>
<comment type="caution">
    <text evidence="2">The sequence shown here is derived from an EMBL/GenBank/DDBJ whole genome shotgun (WGS) entry which is preliminary data.</text>
</comment>
<accession>A0A2M6UFI3</accession>
<gene>
    <name evidence="2" type="ORF">TSA1_23025</name>
</gene>
<feature type="transmembrane region" description="Helical" evidence="1">
    <location>
        <begin position="99"/>
        <end position="126"/>
    </location>
</feature>
<evidence type="ECO:0000313" key="2">
    <source>
        <dbReference type="EMBL" id="PIT03315.1"/>
    </source>
</evidence>
<feature type="transmembrane region" description="Helical" evidence="1">
    <location>
        <begin position="38"/>
        <end position="58"/>
    </location>
</feature>
<dbReference type="Proteomes" id="UP000228930">
    <property type="component" value="Unassembled WGS sequence"/>
</dbReference>
<organism evidence="2 3">
    <name type="scientific">Bradyrhizobium nitroreducens</name>
    <dbReference type="NCBI Taxonomy" id="709803"/>
    <lineage>
        <taxon>Bacteria</taxon>
        <taxon>Pseudomonadati</taxon>
        <taxon>Pseudomonadota</taxon>
        <taxon>Alphaproteobacteria</taxon>
        <taxon>Hyphomicrobiales</taxon>
        <taxon>Nitrobacteraceae</taxon>
        <taxon>Bradyrhizobium</taxon>
    </lineage>
</organism>